<protein>
    <submittedName>
        <fullName evidence="1">Uncharacterized protein</fullName>
    </submittedName>
</protein>
<organism evidence="1 2">
    <name type="scientific">Leptospira borgpetersenii serovar Hardjo-bovis str. Sponselee</name>
    <dbReference type="NCBI Taxonomy" id="1303729"/>
    <lineage>
        <taxon>Bacteria</taxon>
        <taxon>Pseudomonadati</taxon>
        <taxon>Spirochaetota</taxon>
        <taxon>Spirochaetia</taxon>
        <taxon>Leptospirales</taxon>
        <taxon>Leptospiraceae</taxon>
        <taxon>Leptospira</taxon>
    </lineage>
</organism>
<dbReference type="AlphaFoldDB" id="M6BW78"/>
<proteinExistence type="predicted"/>
<comment type="caution">
    <text evidence="1">The sequence shown here is derived from an EMBL/GenBank/DDBJ whole genome shotgun (WGS) entry which is preliminary data.</text>
</comment>
<evidence type="ECO:0000313" key="2">
    <source>
        <dbReference type="Proteomes" id="UP000011873"/>
    </source>
</evidence>
<dbReference type="PATRIC" id="fig|1218567.3.peg.745"/>
<reference evidence="1 2" key="1">
    <citation type="submission" date="2013-01" db="EMBL/GenBank/DDBJ databases">
        <authorList>
            <person name="Harkins D.M."/>
            <person name="Durkin A.S."/>
            <person name="Brinkac L.M."/>
            <person name="Haft D.H."/>
            <person name="Selengut J.D."/>
            <person name="Sanka R."/>
            <person name="DePew J."/>
            <person name="Purushe J."/>
            <person name="Galloway R.L."/>
            <person name="Vinetz J.M."/>
            <person name="Sutton G.G."/>
            <person name="Nierman W.C."/>
            <person name="Fouts D.E."/>
        </authorList>
    </citation>
    <scope>NUCLEOTIDE SEQUENCE [LARGE SCALE GENOMIC DNA]</scope>
    <source>
        <strain evidence="1 2">Sponselee CDC</strain>
    </source>
</reference>
<name>M6BW78_LEPBO</name>
<accession>M6BW78</accession>
<sequence>MTRRNRRIYFRNRNGHRTKRRWKEKKPEDSFEYSGLQSRTAIYNGNYKSILDIVFSGFFLTLPTEMKTFSQK</sequence>
<dbReference type="EMBL" id="ANMU01000033">
    <property type="protein sequence ID" value="EMJ83962.1"/>
    <property type="molecule type" value="Genomic_DNA"/>
</dbReference>
<dbReference type="Proteomes" id="UP000011873">
    <property type="component" value="Unassembled WGS sequence"/>
</dbReference>
<evidence type="ECO:0000313" key="1">
    <source>
        <dbReference type="EMBL" id="EMJ83962.1"/>
    </source>
</evidence>
<gene>
    <name evidence="1" type="ORF">LEP1GSC016_1267</name>
</gene>